<dbReference type="InterPro" id="IPR029030">
    <property type="entry name" value="Caspase-like_dom_sf"/>
</dbReference>
<comment type="caution">
    <text evidence="10">The sequence shown here is derived from an EMBL/GenBank/DDBJ whole genome shotgun (WGS) entry which is preliminary data.</text>
</comment>
<comment type="similarity">
    <text evidence="1 7">Belongs to the peptidase C14A family.</text>
</comment>
<dbReference type="PROSITE" id="PS01122">
    <property type="entry name" value="CASPASE_CYS"/>
    <property type="match status" value="1"/>
</dbReference>
<evidence type="ECO:0000256" key="7">
    <source>
        <dbReference type="RuleBase" id="RU003971"/>
    </source>
</evidence>
<dbReference type="InterPro" id="IPR002138">
    <property type="entry name" value="Pept_C14_p10"/>
</dbReference>
<evidence type="ECO:0000259" key="8">
    <source>
        <dbReference type="PROSITE" id="PS50207"/>
    </source>
</evidence>
<dbReference type="PROSITE" id="PS50207">
    <property type="entry name" value="CASPASE_P10"/>
    <property type="match status" value="1"/>
</dbReference>
<dbReference type="InterPro" id="IPR002398">
    <property type="entry name" value="Pept_C14"/>
</dbReference>
<dbReference type="InterPro" id="IPR001309">
    <property type="entry name" value="Pept_C14_p20"/>
</dbReference>
<dbReference type="InterPro" id="IPR011600">
    <property type="entry name" value="Pept_C14_caspase"/>
</dbReference>
<dbReference type="SMART" id="SM00115">
    <property type="entry name" value="CASc"/>
    <property type="match status" value="1"/>
</dbReference>
<dbReference type="GO" id="GO:0004197">
    <property type="term" value="F:cysteine-type endopeptidase activity"/>
    <property type="evidence" value="ECO:0007669"/>
    <property type="project" value="InterPro"/>
</dbReference>
<dbReference type="PROSITE" id="PS50208">
    <property type="entry name" value="CASPASE_P20"/>
    <property type="match status" value="1"/>
</dbReference>
<dbReference type="AlphaFoldDB" id="A0AAD9P162"/>
<dbReference type="Proteomes" id="UP001209878">
    <property type="component" value="Unassembled WGS sequence"/>
</dbReference>
<feature type="domain" description="Caspase family p10" evidence="8">
    <location>
        <begin position="147"/>
        <end position="241"/>
    </location>
</feature>
<dbReference type="InterPro" id="IPR033139">
    <property type="entry name" value="Caspase_cys_AS"/>
</dbReference>
<dbReference type="Gene3D" id="3.40.50.1460">
    <property type="match status" value="1"/>
</dbReference>
<keyword evidence="6" id="KW-0865">Zymogen</keyword>
<keyword evidence="3" id="KW-0053">Apoptosis</keyword>
<dbReference type="CDD" id="cd00032">
    <property type="entry name" value="CASc"/>
    <property type="match status" value="1"/>
</dbReference>
<dbReference type="SUPFAM" id="SSF52129">
    <property type="entry name" value="Caspase-like"/>
    <property type="match status" value="1"/>
</dbReference>
<keyword evidence="11" id="KW-1185">Reference proteome</keyword>
<name>A0AAD9P162_RIDPI</name>
<evidence type="ECO:0000256" key="5">
    <source>
        <dbReference type="ARBA" id="ARBA00022807"/>
    </source>
</evidence>
<evidence type="ECO:0000256" key="3">
    <source>
        <dbReference type="ARBA" id="ARBA00022703"/>
    </source>
</evidence>
<evidence type="ECO:0000256" key="4">
    <source>
        <dbReference type="ARBA" id="ARBA00022801"/>
    </source>
</evidence>
<accession>A0AAD9P162</accession>
<dbReference type="EMBL" id="JAODUO010000207">
    <property type="protein sequence ID" value="KAK2186248.1"/>
    <property type="molecule type" value="Genomic_DNA"/>
</dbReference>
<dbReference type="InterPro" id="IPR016129">
    <property type="entry name" value="Caspase_his_AS"/>
</dbReference>
<evidence type="ECO:0000256" key="1">
    <source>
        <dbReference type="ARBA" id="ARBA00010134"/>
    </source>
</evidence>
<dbReference type="InterPro" id="IPR015917">
    <property type="entry name" value="Pept_C14A"/>
</dbReference>
<protein>
    <recommendedName>
        <fullName evidence="12">Caspase-3</fullName>
    </recommendedName>
</protein>
<dbReference type="PANTHER" id="PTHR10454">
    <property type="entry name" value="CASPASE"/>
    <property type="match status" value="1"/>
</dbReference>
<dbReference type="PROSITE" id="PS01121">
    <property type="entry name" value="CASPASE_HIS"/>
    <property type="match status" value="1"/>
</dbReference>
<gene>
    <name evidence="10" type="ORF">NP493_207g00020</name>
</gene>
<feature type="domain" description="Caspase family p20" evidence="9">
    <location>
        <begin position="5"/>
        <end position="130"/>
    </location>
</feature>
<reference evidence="10" key="1">
    <citation type="journal article" date="2023" name="Mol. Biol. Evol.">
        <title>Third-Generation Sequencing Reveals the Adaptive Role of the Epigenome in Three Deep-Sea Polychaetes.</title>
        <authorList>
            <person name="Perez M."/>
            <person name="Aroh O."/>
            <person name="Sun Y."/>
            <person name="Lan Y."/>
            <person name="Juniper S.K."/>
            <person name="Young C.R."/>
            <person name="Angers B."/>
            <person name="Qian P.Y."/>
        </authorList>
    </citation>
    <scope>NUCLEOTIDE SEQUENCE</scope>
    <source>
        <strain evidence="10">R07B-5</strain>
    </source>
</reference>
<keyword evidence="4" id="KW-0378">Hydrolase</keyword>
<evidence type="ECO:0000256" key="6">
    <source>
        <dbReference type="ARBA" id="ARBA00023145"/>
    </source>
</evidence>
<evidence type="ECO:0008006" key="12">
    <source>
        <dbReference type="Google" id="ProtNLM"/>
    </source>
</evidence>
<dbReference type="PRINTS" id="PR00376">
    <property type="entry name" value="IL1BCENZYME"/>
</dbReference>
<evidence type="ECO:0000256" key="2">
    <source>
        <dbReference type="ARBA" id="ARBA00022670"/>
    </source>
</evidence>
<evidence type="ECO:0000313" key="11">
    <source>
        <dbReference type="Proteomes" id="UP001209878"/>
    </source>
</evidence>
<dbReference type="PANTHER" id="PTHR10454:SF232">
    <property type="entry name" value="AT03047P-RELATED"/>
    <property type="match status" value="1"/>
</dbReference>
<keyword evidence="5" id="KW-0788">Thiol protease</keyword>
<proteinExistence type="inferred from homology"/>
<sequence>MDHPKRGVFIIINNKKFHSSVDQSERSGTDVDADNLCQVFTGLGFDVRQENNNTTAEMLAILVKASKEDHSDNDCFMCAILSHGTDGNRVYGTDGEVDIRCLVSRFSEEKCPTLIGKPKVFIIQACRGARMDPGVEVADALGDSAETVSRIPEEPDFLYAFSTVAGYYSWRNSTRGSWFIEALCQVFRDNRTGKEIMALLTEVNRRVARNFESHTPDEDMNRKKEMPSIMSMLTKQLYLLPK</sequence>
<dbReference type="GO" id="GO:0006508">
    <property type="term" value="P:proteolysis"/>
    <property type="evidence" value="ECO:0007669"/>
    <property type="project" value="UniProtKB-KW"/>
</dbReference>
<dbReference type="Pfam" id="PF00656">
    <property type="entry name" value="Peptidase_C14"/>
    <property type="match status" value="1"/>
</dbReference>
<evidence type="ECO:0000313" key="10">
    <source>
        <dbReference type="EMBL" id="KAK2186248.1"/>
    </source>
</evidence>
<keyword evidence="2" id="KW-0645">Protease</keyword>
<dbReference type="GO" id="GO:0005737">
    <property type="term" value="C:cytoplasm"/>
    <property type="evidence" value="ECO:0007669"/>
    <property type="project" value="TreeGrafter"/>
</dbReference>
<evidence type="ECO:0000259" key="9">
    <source>
        <dbReference type="PROSITE" id="PS50208"/>
    </source>
</evidence>
<dbReference type="GO" id="GO:0006915">
    <property type="term" value="P:apoptotic process"/>
    <property type="evidence" value="ECO:0007669"/>
    <property type="project" value="UniProtKB-KW"/>
</dbReference>
<dbReference type="GO" id="GO:0043525">
    <property type="term" value="P:positive regulation of neuron apoptotic process"/>
    <property type="evidence" value="ECO:0007669"/>
    <property type="project" value="TreeGrafter"/>
</dbReference>
<organism evidence="10 11">
    <name type="scientific">Ridgeia piscesae</name>
    <name type="common">Tubeworm</name>
    <dbReference type="NCBI Taxonomy" id="27915"/>
    <lineage>
        <taxon>Eukaryota</taxon>
        <taxon>Metazoa</taxon>
        <taxon>Spiralia</taxon>
        <taxon>Lophotrochozoa</taxon>
        <taxon>Annelida</taxon>
        <taxon>Polychaeta</taxon>
        <taxon>Sedentaria</taxon>
        <taxon>Canalipalpata</taxon>
        <taxon>Sabellida</taxon>
        <taxon>Siboglinidae</taxon>
        <taxon>Ridgeia</taxon>
    </lineage>
</organism>
<dbReference type="FunFam" id="3.40.50.1460:FF:000001">
    <property type="entry name" value="Caspase-3 preproprotein"/>
    <property type="match status" value="1"/>
</dbReference>